<evidence type="ECO:0000256" key="9">
    <source>
        <dbReference type="ARBA" id="ARBA00048793"/>
    </source>
</evidence>
<dbReference type="RefSeq" id="WP_345338379.1">
    <property type="nucleotide sequence ID" value="NZ_BAABLI010000005.1"/>
</dbReference>
<evidence type="ECO:0000259" key="12">
    <source>
        <dbReference type="Pfam" id="PF08546"/>
    </source>
</evidence>
<name>A0ABW4XJD4_9GAMM</name>
<reference evidence="14" key="1">
    <citation type="journal article" date="2019" name="Int. J. Syst. Evol. Microbiol.">
        <title>The Global Catalogue of Microorganisms (GCM) 10K type strain sequencing project: providing services to taxonomists for standard genome sequencing and annotation.</title>
        <authorList>
            <consortium name="The Broad Institute Genomics Platform"/>
            <consortium name="The Broad Institute Genome Sequencing Center for Infectious Disease"/>
            <person name="Wu L."/>
            <person name="Ma J."/>
        </authorList>
    </citation>
    <scope>NUCLEOTIDE SEQUENCE [LARGE SCALE GENOMIC DNA]</scope>
    <source>
        <strain evidence="14">CGMCC 1.10992</strain>
    </source>
</reference>
<evidence type="ECO:0000256" key="1">
    <source>
        <dbReference type="ARBA" id="ARBA00004994"/>
    </source>
</evidence>
<comment type="caution">
    <text evidence="13">The sequence shown here is derived from an EMBL/GenBank/DDBJ whole genome shotgun (WGS) entry which is preliminary data.</text>
</comment>
<dbReference type="InterPro" id="IPR003710">
    <property type="entry name" value="ApbA"/>
</dbReference>
<dbReference type="Pfam" id="PF08546">
    <property type="entry name" value="ApbA_C"/>
    <property type="match status" value="1"/>
</dbReference>
<feature type="domain" description="Ketopantoate reductase C-terminal" evidence="12">
    <location>
        <begin position="172"/>
        <end position="290"/>
    </location>
</feature>
<comment type="pathway">
    <text evidence="1 10">Cofactor biosynthesis; (R)-pantothenate biosynthesis; (R)-pantoate from 3-methyl-2-oxobutanoate: step 2/2.</text>
</comment>
<keyword evidence="7 10" id="KW-0560">Oxidoreductase</keyword>
<keyword evidence="5 10" id="KW-0566">Pantothenate biosynthesis</keyword>
<dbReference type="InterPro" id="IPR013752">
    <property type="entry name" value="KPA_reductase"/>
</dbReference>
<dbReference type="EC" id="1.1.1.169" evidence="3 10"/>
<gene>
    <name evidence="13" type="ORF">ACFSJ3_04410</name>
</gene>
<organism evidence="13 14">
    <name type="scientific">Corallincola platygyrae</name>
    <dbReference type="NCBI Taxonomy" id="1193278"/>
    <lineage>
        <taxon>Bacteria</taxon>
        <taxon>Pseudomonadati</taxon>
        <taxon>Pseudomonadota</taxon>
        <taxon>Gammaproteobacteria</taxon>
        <taxon>Alteromonadales</taxon>
        <taxon>Psychromonadaceae</taxon>
        <taxon>Corallincola</taxon>
    </lineage>
</organism>
<evidence type="ECO:0000256" key="2">
    <source>
        <dbReference type="ARBA" id="ARBA00007870"/>
    </source>
</evidence>
<dbReference type="InterPro" id="IPR008927">
    <property type="entry name" value="6-PGluconate_DH-like_C_sf"/>
</dbReference>
<keyword evidence="14" id="KW-1185">Reference proteome</keyword>
<sequence>MPHKFNITILGMGSLGQLYAASLSKTGYDVCGINSRGAVPRVSLMTPQGIQKHTLTTNLPEQFDLLIVTTKAYQAVRAVKNYARHIGPKTTILLLHNGMGTLAPLKKRFPDSSFWLGTSSHGALAEHGVLRHTGKGETWLGFAYGDRDSEKEAWATEALNHALPPAKFTSEILSKLWLKLAINSVINPLTALHQCKNGELSAPRFNNEIKALCDEFSLLAIAEGLDLSPELIESTVYQVIKNTAENHSSMNRDISASRTTENDQISGYVVSRAAHFGVAVPTHSKLFETLCRLERRQNGNILP</sequence>
<evidence type="ECO:0000256" key="8">
    <source>
        <dbReference type="ARBA" id="ARBA00032024"/>
    </source>
</evidence>
<dbReference type="InterPro" id="IPR013332">
    <property type="entry name" value="KPR_N"/>
</dbReference>
<evidence type="ECO:0000313" key="13">
    <source>
        <dbReference type="EMBL" id="MFD2095217.1"/>
    </source>
</evidence>
<evidence type="ECO:0000256" key="7">
    <source>
        <dbReference type="ARBA" id="ARBA00023002"/>
    </source>
</evidence>
<comment type="catalytic activity">
    <reaction evidence="9 10">
        <text>(R)-pantoate + NADP(+) = 2-dehydropantoate + NADPH + H(+)</text>
        <dbReference type="Rhea" id="RHEA:16233"/>
        <dbReference type="ChEBI" id="CHEBI:11561"/>
        <dbReference type="ChEBI" id="CHEBI:15378"/>
        <dbReference type="ChEBI" id="CHEBI:15980"/>
        <dbReference type="ChEBI" id="CHEBI:57783"/>
        <dbReference type="ChEBI" id="CHEBI:58349"/>
        <dbReference type="EC" id="1.1.1.169"/>
    </reaction>
</comment>
<keyword evidence="6 10" id="KW-0521">NADP</keyword>
<comment type="similarity">
    <text evidence="2 10">Belongs to the ketopantoate reductase family.</text>
</comment>
<dbReference type="PANTHER" id="PTHR43765:SF2">
    <property type="entry name" value="2-DEHYDROPANTOATE 2-REDUCTASE"/>
    <property type="match status" value="1"/>
</dbReference>
<dbReference type="PANTHER" id="PTHR43765">
    <property type="entry name" value="2-DEHYDROPANTOATE 2-REDUCTASE-RELATED"/>
    <property type="match status" value="1"/>
</dbReference>
<proteinExistence type="inferred from homology"/>
<dbReference type="SUPFAM" id="SSF51735">
    <property type="entry name" value="NAD(P)-binding Rossmann-fold domains"/>
    <property type="match status" value="1"/>
</dbReference>
<evidence type="ECO:0000256" key="10">
    <source>
        <dbReference type="RuleBase" id="RU362068"/>
    </source>
</evidence>
<dbReference type="Gene3D" id="1.10.1040.10">
    <property type="entry name" value="N-(1-d-carboxylethyl)-l-norvaline Dehydrogenase, domain 2"/>
    <property type="match status" value="1"/>
</dbReference>
<dbReference type="EMBL" id="JBHUHT010000008">
    <property type="protein sequence ID" value="MFD2095217.1"/>
    <property type="molecule type" value="Genomic_DNA"/>
</dbReference>
<comment type="function">
    <text evidence="10">Catalyzes the NADPH-dependent reduction of ketopantoate into pantoic acid.</text>
</comment>
<dbReference type="Gene3D" id="3.40.50.720">
    <property type="entry name" value="NAD(P)-binding Rossmann-like Domain"/>
    <property type="match status" value="1"/>
</dbReference>
<evidence type="ECO:0000256" key="4">
    <source>
        <dbReference type="ARBA" id="ARBA00019465"/>
    </source>
</evidence>
<dbReference type="InterPro" id="IPR036291">
    <property type="entry name" value="NAD(P)-bd_dom_sf"/>
</dbReference>
<dbReference type="Pfam" id="PF02558">
    <property type="entry name" value="ApbA"/>
    <property type="match status" value="1"/>
</dbReference>
<accession>A0ABW4XJD4</accession>
<dbReference type="NCBIfam" id="TIGR00745">
    <property type="entry name" value="apbA_panE"/>
    <property type="match status" value="1"/>
</dbReference>
<dbReference type="Proteomes" id="UP001597380">
    <property type="component" value="Unassembled WGS sequence"/>
</dbReference>
<protein>
    <recommendedName>
        <fullName evidence="4 10">2-dehydropantoate 2-reductase</fullName>
        <ecNumber evidence="3 10">1.1.1.169</ecNumber>
    </recommendedName>
    <alternativeName>
        <fullName evidence="8 10">Ketopantoate reductase</fullName>
    </alternativeName>
</protein>
<feature type="domain" description="Ketopantoate reductase N-terminal" evidence="11">
    <location>
        <begin position="7"/>
        <end position="142"/>
    </location>
</feature>
<dbReference type="SUPFAM" id="SSF48179">
    <property type="entry name" value="6-phosphogluconate dehydrogenase C-terminal domain-like"/>
    <property type="match status" value="1"/>
</dbReference>
<dbReference type="InterPro" id="IPR050838">
    <property type="entry name" value="Ketopantoate_reductase"/>
</dbReference>
<dbReference type="InterPro" id="IPR013328">
    <property type="entry name" value="6PGD_dom2"/>
</dbReference>
<evidence type="ECO:0000256" key="3">
    <source>
        <dbReference type="ARBA" id="ARBA00013014"/>
    </source>
</evidence>
<evidence type="ECO:0000313" key="14">
    <source>
        <dbReference type="Proteomes" id="UP001597380"/>
    </source>
</evidence>
<evidence type="ECO:0000256" key="5">
    <source>
        <dbReference type="ARBA" id="ARBA00022655"/>
    </source>
</evidence>
<evidence type="ECO:0000259" key="11">
    <source>
        <dbReference type="Pfam" id="PF02558"/>
    </source>
</evidence>
<evidence type="ECO:0000256" key="6">
    <source>
        <dbReference type="ARBA" id="ARBA00022857"/>
    </source>
</evidence>